<evidence type="ECO:0000256" key="3">
    <source>
        <dbReference type="ARBA" id="ARBA00023002"/>
    </source>
</evidence>
<comment type="subunit">
    <text evidence="6">Homodimer.</text>
</comment>
<evidence type="ECO:0000256" key="5">
    <source>
        <dbReference type="ARBA" id="ARBA00048542"/>
    </source>
</evidence>
<sequence length="208" mass="22689">MTRLLHVAASPRGAASESRAIARTFLDVYAETHPDAEIAHRDLWDGTLPAFGPPAAEAKMAVFAGREPEGEGAAAWAAATAEFRRFDAADRYLFSVPMWNAGVPYVLKQLIDVISQPGLVFGFDPEQGYTGLLHGKKAAVVYTSAVYGAGRGPAFGRDFQATFFTDWLHWAGIEEVEEIHFRPNLVTADADTARQAAHARARELAKTW</sequence>
<evidence type="ECO:0000259" key="7">
    <source>
        <dbReference type="Pfam" id="PF02525"/>
    </source>
</evidence>
<proteinExistence type="inferred from homology"/>
<evidence type="ECO:0000313" key="8">
    <source>
        <dbReference type="EMBL" id="GAA4677412.1"/>
    </source>
</evidence>
<dbReference type="InterPro" id="IPR003680">
    <property type="entry name" value="Flavodoxin_fold"/>
</dbReference>
<comment type="caution">
    <text evidence="6">Lacks conserved residue(s) required for the propagation of feature annotation.</text>
</comment>
<comment type="function">
    <text evidence="6">Also exhibits azoreductase activity. Catalyzes the reductive cleavage of the azo bond in aromatic azo compounds to the corresponding amines.</text>
</comment>
<dbReference type="SUPFAM" id="SSF52218">
    <property type="entry name" value="Flavoproteins"/>
    <property type="match status" value="1"/>
</dbReference>
<keyword evidence="3 6" id="KW-0560">Oxidoreductase</keyword>
<dbReference type="InterPro" id="IPR029039">
    <property type="entry name" value="Flavoprotein-like_sf"/>
</dbReference>
<feature type="binding site" evidence="6">
    <location>
        <position position="10"/>
    </location>
    <ligand>
        <name>FMN</name>
        <dbReference type="ChEBI" id="CHEBI:58210"/>
    </ligand>
</feature>
<dbReference type="Gene3D" id="3.40.50.360">
    <property type="match status" value="1"/>
</dbReference>
<dbReference type="Proteomes" id="UP001500325">
    <property type="component" value="Unassembled WGS sequence"/>
</dbReference>
<dbReference type="EC" id="1.6.5.-" evidence="6"/>
<dbReference type="RefSeq" id="WP_345378341.1">
    <property type="nucleotide sequence ID" value="NZ_BAABIC010000002.1"/>
</dbReference>
<name>A0ABP8W2Q2_9PSEU</name>
<feature type="binding site" evidence="6">
    <location>
        <begin position="16"/>
        <end position="18"/>
    </location>
    <ligand>
        <name>FMN</name>
        <dbReference type="ChEBI" id="CHEBI:58210"/>
    </ligand>
</feature>
<evidence type="ECO:0000256" key="2">
    <source>
        <dbReference type="ARBA" id="ARBA00022643"/>
    </source>
</evidence>
<dbReference type="HAMAP" id="MF_01216">
    <property type="entry name" value="Azoreductase_type1"/>
    <property type="match status" value="1"/>
</dbReference>
<keyword evidence="1 6" id="KW-0285">Flavoprotein</keyword>
<keyword evidence="2 6" id="KW-0288">FMN</keyword>
<comment type="caution">
    <text evidence="8">The sequence shown here is derived from an EMBL/GenBank/DDBJ whole genome shotgun (WGS) entry which is preliminary data.</text>
</comment>
<comment type="catalytic activity">
    <reaction evidence="5">
        <text>N,N-dimethyl-1,4-phenylenediamine + anthranilate + 2 NAD(+) = 2-(4-dimethylaminophenyl)diazenylbenzoate + 2 NADH + 2 H(+)</text>
        <dbReference type="Rhea" id="RHEA:55872"/>
        <dbReference type="ChEBI" id="CHEBI:15378"/>
        <dbReference type="ChEBI" id="CHEBI:15783"/>
        <dbReference type="ChEBI" id="CHEBI:16567"/>
        <dbReference type="ChEBI" id="CHEBI:57540"/>
        <dbReference type="ChEBI" id="CHEBI:57945"/>
        <dbReference type="ChEBI" id="CHEBI:71579"/>
        <dbReference type="EC" id="1.7.1.17"/>
    </reaction>
    <physiologicalReaction direction="right-to-left" evidence="5">
        <dbReference type="Rhea" id="RHEA:55874"/>
    </physiologicalReaction>
</comment>
<comment type="cofactor">
    <cofactor evidence="6">
        <name>FMN</name>
        <dbReference type="ChEBI" id="CHEBI:58210"/>
    </cofactor>
    <text evidence="6">Binds 1 FMN per subunit.</text>
</comment>
<keyword evidence="9" id="KW-1185">Reference proteome</keyword>
<dbReference type="EMBL" id="BAABIC010000002">
    <property type="protein sequence ID" value="GAA4677412.1"/>
    <property type="molecule type" value="Genomic_DNA"/>
</dbReference>
<dbReference type="InterPro" id="IPR023048">
    <property type="entry name" value="NADH:quinone_OxRdtase_FMN_depd"/>
</dbReference>
<dbReference type="PANTHER" id="PTHR43741">
    <property type="entry name" value="FMN-DEPENDENT NADH-AZOREDUCTASE 1"/>
    <property type="match status" value="1"/>
</dbReference>
<accession>A0ABP8W2Q2</accession>
<evidence type="ECO:0000256" key="1">
    <source>
        <dbReference type="ARBA" id="ARBA00022630"/>
    </source>
</evidence>
<dbReference type="Pfam" id="PF02525">
    <property type="entry name" value="Flavodoxin_2"/>
    <property type="match status" value="1"/>
</dbReference>
<dbReference type="InterPro" id="IPR050104">
    <property type="entry name" value="FMN-dep_NADH:Q_OxRdtase_AzoR1"/>
</dbReference>
<comment type="function">
    <text evidence="6">Quinone reductase that provides resistance to thiol-specific stress caused by electrophilic quinones.</text>
</comment>
<evidence type="ECO:0000256" key="4">
    <source>
        <dbReference type="ARBA" id="ARBA00023027"/>
    </source>
</evidence>
<reference evidence="9" key="1">
    <citation type="journal article" date="2019" name="Int. J. Syst. Evol. Microbiol.">
        <title>The Global Catalogue of Microorganisms (GCM) 10K type strain sequencing project: providing services to taxonomists for standard genome sequencing and annotation.</title>
        <authorList>
            <consortium name="The Broad Institute Genomics Platform"/>
            <consortium name="The Broad Institute Genome Sequencing Center for Infectious Disease"/>
            <person name="Wu L."/>
            <person name="Ma J."/>
        </authorList>
    </citation>
    <scope>NUCLEOTIDE SEQUENCE [LARGE SCALE GENOMIC DNA]</scope>
    <source>
        <strain evidence="9">JCM 18055</strain>
    </source>
</reference>
<gene>
    <name evidence="6" type="primary">azoR</name>
    <name evidence="8" type="ORF">GCM10023215_07580</name>
</gene>
<dbReference type="EC" id="1.7.1.17" evidence="6"/>
<dbReference type="PANTHER" id="PTHR43741:SF4">
    <property type="entry name" value="FMN-DEPENDENT NADH:QUINONE OXIDOREDUCTASE"/>
    <property type="match status" value="1"/>
</dbReference>
<protein>
    <recommendedName>
        <fullName evidence="6">FMN dependent NADH:quinone oxidoreductase</fullName>
        <ecNumber evidence="6">1.6.5.-</ecNumber>
    </recommendedName>
    <alternativeName>
        <fullName evidence="6">Azo-dye reductase</fullName>
    </alternativeName>
    <alternativeName>
        <fullName evidence="6">FMN-dependent NADH-azo compound oxidoreductase</fullName>
    </alternativeName>
    <alternativeName>
        <fullName evidence="6">FMN-dependent NADH-azoreductase</fullName>
        <ecNumber evidence="6">1.7.1.17</ecNumber>
    </alternativeName>
</protein>
<comment type="catalytic activity">
    <reaction evidence="6">
        <text>2 a quinone + NADH + H(+) = 2 a 1,4-benzosemiquinone + NAD(+)</text>
        <dbReference type="Rhea" id="RHEA:65952"/>
        <dbReference type="ChEBI" id="CHEBI:15378"/>
        <dbReference type="ChEBI" id="CHEBI:57540"/>
        <dbReference type="ChEBI" id="CHEBI:57945"/>
        <dbReference type="ChEBI" id="CHEBI:132124"/>
        <dbReference type="ChEBI" id="CHEBI:134225"/>
    </reaction>
</comment>
<organism evidence="8 9">
    <name type="scientific">Pseudonocardia yuanmonensis</name>
    <dbReference type="NCBI Taxonomy" id="1095914"/>
    <lineage>
        <taxon>Bacteria</taxon>
        <taxon>Bacillati</taxon>
        <taxon>Actinomycetota</taxon>
        <taxon>Actinomycetes</taxon>
        <taxon>Pseudonocardiales</taxon>
        <taxon>Pseudonocardiaceae</taxon>
        <taxon>Pseudonocardia</taxon>
    </lineage>
</organism>
<feature type="domain" description="Flavodoxin-like fold" evidence="7">
    <location>
        <begin position="3"/>
        <end position="203"/>
    </location>
</feature>
<keyword evidence="4 6" id="KW-0520">NAD</keyword>
<evidence type="ECO:0000256" key="6">
    <source>
        <dbReference type="HAMAP-Rule" id="MF_01216"/>
    </source>
</evidence>
<evidence type="ECO:0000313" key="9">
    <source>
        <dbReference type="Proteomes" id="UP001500325"/>
    </source>
</evidence>
<comment type="similarity">
    <text evidence="6">Belongs to the azoreductase type 1 family.</text>
</comment>